<dbReference type="AlphaFoldDB" id="L2GQ94"/>
<protein>
    <submittedName>
        <fullName evidence="1">Uncharacterized protein</fullName>
    </submittedName>
</protein>
<keyword evidence="2" id="KW-1185">Reference proteome</keyword>
<dbReference type="InterPro" id="IPR031540">
    <property type="entry name" value="DUF5088"/>
</dbReference>
<gene>
    <name evidence="1" type="ORF">VICG_00407</name>
</gene>
<dbReference type="HOGENOM" id="CLU_507350_0_0_1"/>
<dbReference type="OrthoDB" id="2193826at2759"/>
<accession>L2GQ94</accession>
<reference evidence="2" key="1">
    <citation type="submission" date="2011-05" db="EMBL/GenBank/DDBJ databases">
        <title>The genome sequence of Vittaforma corneae strain ATCC 50505.</title>
        <authorList>
            <consortium name="The Broad Institute Genome Sequencing Platform"/>
            <person name="Cuomo C."/>
            <person name="Didier E."/>
            <person name="Bowers L."/>
            <person name="Young S.K."/>
            <person name="Zeng Q."/>
            <person name="Gargeya S."/>
            <person name="Fitzgerald M."/>
            <person name="Haas B."/>
            <person name="Abouelleil A."/>
            <person name="Alvarado L."/>
            <person name="Arachchi H.M."/>
            <person name="Berlin A."/>
            <person name="Chapman S.B."/>
            <person name="Gearin G."/>
            <person name="Goldberg J."/>
            <person name="Griggs A."/>
            <person name="Gujja S."/>
            <person name="Hansen M."/>
            <person name="Heiman D."/>
            <person name="Howarth C."/>
            <person name="Larimer J."/>
            <person name="Lui A."/>
            <person name="MacDonald P.J.P."/>
            <person name="McCowen C."/>
            <person name="Montmayeur A."/>
            <person name="Murphy C."/>
            <person name="Neiman D."/>
            <person name="Pearson M."/>
            <person name="Priest M."/>
            <person name="Roberts A."/>
            <person name="Saif S."/>
            <person name="Shea T."/>
            <person name="Sisk P."/>
            <person name="Stolte C."/>
            <person name="Sykes S."/>
            <person name="Wortman J."/>
            <person name="Nusbaum C."/>
            <person name="Birren B."/>
        </authorList>
    </citation>
    <scope>NUCLEOTIDE SEQUENCE [LARGE SCALE GENOMIC DNA]</scope>
    <source>
        <strain evidence="2">ATCC 50505</strain>
    </source>
</reference>
<dbReference type="OMA" id="ISICNEV"/>
<dbReference type="VEuPathDB" id="MicrosporidiaDB:VICG_00407"/>
<sequence length="537" mass="61824">MQTYIVLNIFRTNETQPSFIVSLMGHSKEYYKIDKSISERVSKGMIYIGDKIQIKEITADGVIFDVLDDSTLSGNSGNILESEEESETSFFYSDIKHEIKPFINPNVHFLPYLCDILPYNLLAVEEMEAQAERNDDGIFTGKYKVGELHASNIKLPLSGMFIAKIIQKTRISTYPTSFNPFFFAIVSSGDVMVKIVFWIESLKQYSSLKVGDIIMVKEYRKKKKWSAFDKIDINTFTESVYFDVEEITAKELVKIKFNKKSISRSIFETVEGKIEYLSVLMRYNCNDTLMEYVLMHVSGKKVVLFYNSDTEFYKINVGIHIVIAELRKMERAGFEFYVSTIYTQFEIKPKQILKKEGISDSDVPKKTKLDENSASEIFGAIGFLPDSFNSLTDITDYFHKELVRKEDDKSREISINLFMKPVFVALSDLIKQSIVLNESKKFIVNSVITRIVDLECVVDYVENGENKKQGSFAIVLDEQLEVFVYENFFSDKHDDNPLLKFKADESELVGKLHHLVIEAFRADENNILYYLTGLIPN</sequence>
<organism evidence="1 2">
    <name type="scientific">Vittaforma corneae (strain ATCC 50505)</name>
    <name type="common">Microsporidian parasite</name>
    <name type="synonym">Nosema corneum</name>
    <dbReference type="NCBI Taxonomy" id="993615"/>
    <lineage>
        <taxon>Eukaryota</taxon>
        <taxon>Fungi</taxon>
        <taxon>Fungi incertae sedis</taxon>
        <taxon>Microsporidia</taxon>
        <taxon>Nosematidae</taxon>
        <taxon>Vittaforma</taxon>
    </lineage>
</organism>
<evidence type="ECO:0000313" key="1">
    <source>
        <dbReference type="EMBL" id="ELA42655.1"/>
    </source>
</evidence>
<dbReference type="Proteomes" id="UP000011082">
    <property type="component" value="Unassembled WGS sequence"/>
</dbReference>
<dbReference type="EMBL" id="JH370131">
    <property type="protein sequence ID" value="ELA42655.1"/>
    <property type="molecule type" value="Genomic_DNA"/>
</dbReference>
<evidence type="ECO:0000313" key="2">
    <source>
        <dbReference type="Proteomes" id="UP000011082"/>
    </source>
</evidence>
<dbReference type="RefSeq" id="XP_007603860.1">
    <property type="nucleotide sequence ID" value="XM_007603798.1"/>
</dbReference>
<dbReference type="InParanoid" id="L2GQ94"/>
<dbReference type="GeneID" id="19881125"/>
<dbReference type="Pfam" id="PF17008">
    <property type="entry name" value="DUF5088"/>
    <property type="match status" value="1"/>
</dbReference>
<name>L2GQ94_VITCO</name>
<proteinExistence type="predicted"/>